<sequence length="521" mass="53878">MKVVTGATMQLMDKRTIEAFGISGLTLMENAGRRCTEAIMAEFGSVSFRKAVILAGKGNNGGDGYVIARLLMEQGWDVRVFIVAGSDEIAGDAAINLQRLDTEIVTFCPVTETLCQCVTSLANATLVVDALLGTGLKSEVRGVYAEVIDIINVCGKPVFAVDIPSGIDAGSGKVLGKAVRAHMTVTFAAAKLGNVLYPGAELGGRLLVADIGMPAEVVTEAAGFEFVDYDAAQMLLQPRRKQAHKGDCGHTLIIAGSTGKTGAAAMSANSAVRAGAGLVTVAIPASLNAIMEVKTTEAMSLPLPDADAGFLGEAAYDPIMAVAAGKASVAIGPGISRNPSTSVLVQRVVNDLDQPLIIDADGLHALSENREVLLHRKSSVVILTPHPGEMANLAGITTAEVEKDRIGIAGDLSAKYNVILLLKGARTIIATPDGEIAINGSGNPGMASGGMGDVLTGILAALIAQGYAPFAACKLGAFLHGFSADLVAAEKGEIGISAVDVQEWLPYAFKKLSREALPMHF</sequence>
<dbReference type="InterPro" id="IPR029056">
    <property type="entry name" value="Ribokinase-like"/>
</dbReference>
<dbReference type="HAMAP" id="MF_01965">
    <property type="entry name" value="NADHX_dehydratase"/>
    <property type="match status" value="1"/>
</dbReference>
<keyword evidence="6 17" id="KW-0547">Nucleotide-binding</keyword>
<comment type="function">
    <text evidence="18">Catalyzes the epimerization of the S- and R-forms of NAD(P)HX, a damaged form of NAD(P)H that is a result of enzymatic or heat-dependent hydration. This is a prerequisite for the S-specific NAD(P)H-hydrate dehydratase to allow the repair of both epimers of NAD(P)HX.</text>
</comment>
<feature type="domain" description="YjeF N-terminal" evidence="21">
    <location>
        <begin position="9"/>
        <end position="219"/>
    </location>
</feature>
<comment type="similarity">
    <text evidence="18">Belongs to the NnrE/AIBP family.</text>
</comment>
<evidence type="ECO:0000256" key="7">
    <source>
        <dbReference type="ARBA" id="ARBA00022840"/>
    </source>
</evidence>
<dbReference type="InterPro" id="IPR030677">
    <property type="entry name" value="Nnr"/>
</dbReference>
<evidence type="ECO:0000256" key="2">
    <source>
        <dbReference type="ARBA" id="ARBA00000909"/>
    </source>
</evidence>
<keyword evidence="22" id="KW-0808">Transferase</keyword>
<feature type="binding site" evidence="17">
    <location>
        <position position="386"/>
    </location>
    <ligand>
        <name>(6S)-NADPHX</name>
        <dbReference type="ChEBI" id="CHEBI:64076"/>
    </ligand>
</feature>
<evidence type="ECO:0000256" key="18">
    <source>
        <dbReference type="HAMAP-Rule" id="MF_01966"/>
    </source>
</evidence>
<evidence type="ECO:0000256" key="6">
    <source>
        <dbReference type="ARBA" id="ARBA00022741"/>
    </source>
</evidence>
<evidence type="ECO:0000256" key="17">
    <source>
        <dbReference type="HAMAP-Rule" id="MF_01965"/>
    </source>
</evidence>
<keyword evidence="12 17" id="KW-0456">Lyase</keyword>
<dbReference type="Proteomes" id="UP000006695">
    <property type="component" value="Chromosome"/>
</dbReference>
<evidence type="ECO:0000256" key="14">
    <source>
        <dbReference type="ARBA" id="ARBA00025153"/>
    </source>
</evidence>
<dbReference type="HAMAP" id="MF_01966">
    <property type="entry name" value="NADHX_epimerase"/>
    <property type="match status" value="1"/>
</dbReference>
<dbReference type="PROSITE" id="PS51383">
    <property type="entry name" value="YJEF_C_3"/>
    <property type="match status" value="1"/>
</dbReference>
<evidence type="ECO:0000256" key="3">
    <source>
        <dbReference type="ARBA" id="ARBA00006001"/>
    </source>
</evidence>
<dbReference type="Gene3D" id="3.40.1190.20">
    <property type="match status" value="1"/>
</dbReference>
<feature type="binding site" evidence="18">
    <location>
        <begin position="59"/>
        <end position="63"/>
    </location>
    <ligand>
        <name>(6S)-NADPHX</name>
        <dbReference type="ChEBI" id="CHEBI:64076"/>
    </ligand>
</feature>
<dbReference type="AlphaFoldDB" id="A5G3Y2"/>
<keyword evidence="8 17" id="KW-0521">NADP</keyword>
<dbReference type="Pfam" id="PF01256">
    <property type="entry name" value="Carb_kinase"/>
    <property type="match status" value="1"/>
</dbReference>
<evidence type="ECO:0000256" key="13">
    <source>
        <dbReference type="ARBA" id="ARBA00023268"/>
    </source>
</evidence>
<keyword evidence="11 18" id="KW-0413">Isomerase</keyword>
<feature type="binding site" evidence="18">
    <location>
        <position position="144"/>
    </location>
    <ligand>
        <name>(6S)-NADPHX</name>
        <dbReference type="ChEBI" id="CHEBI:64076"/>
    </ligand>
</feature>
<dbReference type="Pfam" id="PF03853">
    <property type="entry name" value="YjeF_N"/>
    <property type="match status" value="1"/>
</dbReference>
<dbReference type="PANTHER" id="PTHR12592">
    <property type="entry name" value="ATP-DEPENDENT (S)-NAD(P)H-HYDRATE DEHYDRATASE FAMILY MEMBER"/>
    <property type="match status" value="1"/>
</dbReference>
<dbReference type="RefSeq" id="WP_011939194.1">
    <property type="nucleotide sequence ID" value="NC_009483.1"/>
</dbReference>
<keyword evidence="13" id="KW-0511">Multifunctional enzyme</keyword>
<feature type="binding site" evidence="18">
    <location>
        <position position="162"/>
    </location>
    <ligand>
        <name>(6S)-NADPHX</name>
        <dbReference type="ChEBI" id="CHEBI:64076"/>
    </ligand>
</feature>
<dbReference type="SUPFAM" id="SSF53613">
    <property type="entry name" value="Ribokinase-like"/>
    <property type="match status" value="1"/>
</dbReference>
<dbReference type="NCBIfam" id="TIGR00196">
    <property type="entry name" value="yjeF_cterm"/>
    <property type="match status" value="1"/>
</dbReference>
<dbReference type="GO" id="GO:0005524">
    <property type="term" value="F:ATP binding"/>
    <property type="evidence" value="ECO:0007669"/>
    <property type="project" value="UniProtKB-UniRule"/>
</dbReference>
<feature type="binding site" evidence="18">
    <location>
        <begin position="133"/>
        <end position="139"/>
    </location>
    <ligand>
        <name>(6S)-NADPHX</name>
        <dbReference type="ChEBI" id="CHEBI:64076"/>
    </ligand>
</feature>
<comment type="catalytic activity">
    <reaction evidence="2 18 19">
        <text>(6R)-NADPHX = (6S)-NADPHX</text>
        <dbReference type="Rhea" id="RHEA:32227"/>
        <dbReference type="ChEBI" id="CHEBI:64076"/>
        <dbReference type="ChEBI" id="CHEBI:64077"/>
        <dbReference type="EC" id="5.1.99.6"/>
    </reaction>
</comment>
<dbReference type="GO" id="GO:0046496">
    <property type="term" value="P:nicotinamide nucleotide metabolic process"/>
    <property type="evidence" value="ECO:0007669"/>
    <property type="project" value="UniProtKB-UniRule"/>
</dbReference>
<dbReference type="GO" id="GO:0016301">
    <property type="term" value="F:kinase activity"/>
    <property type="evidence" value="ECO:0007669"/>
    <property type="project" value="UniProtKB-KW"/>
</dbReference>
<evidence type="ECO:0000259" key="21">
    <source>
        <dbReference type="PROSITE" id="PS51385"/>
    </source>
</evidence>
<name>A5G3Y2_GEOUR</name>
<keyword evidence="22" id="KW-0418">Kinase</keyword>
<evidence type="ECO:0000256" key="15">
    <source>
        <dbReference type="ARBA" id="ARBA00048238"/>
    </source>
</evidence>
<comment type="subunit">
    <text evidence="17">Homotetramer.</text>
</comment>
<dbReference type="NCBIfam" id="TIGR00197">
    <property type="entry name" value="yjeF_nterm"/>
    <property type="match status" value="1"/>
</dbReference>
<dbReference type="STRING" id="351605.Gura_2321"/>
<feature type="binding site" evidence="18">
    <location>
        <position position="60"/>
    </location>
    <ligand>
        <name>K(+)</name>
        <dbReference type="ChEBI" id="CHEBI:29103"/>
    </ligand>
</feature>
<dbReference type="InterPro" id="IPR036652">
    <property type="entry name" value="YjeF_N_dom_sf"/>
</dbReference>
<evidence type="ECO:0000256" key="11">
    <source>
        <dbReference type="ARBA" id="ARBA00023235"/>
    </source>
</evidence>
<dbReference type="PIRSF" id="PIRSF017184">
    <property type="entry name" value="Nnr"/>
    <property type="match status" value="1"/>
</dbReference>
<evidence type="ECO:0000256" key="9">
    <source>
        <dbReference type="ARBA" id="ARBA00022958"/>
    </source>
</evidence>
<evidence type="ECO:0000256" key="8">
    <source>
        <dbReference type="ARBA" id="ARBA00022857"/>
    </source>
</evidence>
<dbReference type="Gene3D" id="3.40.50.10260">
    <property type="entry name" value="YjeF N-terminal domain"/>
    <property type="match status" value="1"/>
</dbReference>
<dbReference type="CDD" id="cd01171">
    <property type="entry name" value="YXKO-related"/>
    <property type="match status" value="1"/>
</dbReference>
<dbReference type="KEGG" id="gur:Gura_2321"/>
<evidence type="ECO:0000256" key="5">
    <source>
        <dbReference type="ARBA" id="ARBA00022723"/>
    </source>
</evidence>
<comment type="similarity">
    <text evidence="4 19">In the C-terminal section; belongs to the NnrD/CARKD family.</text>
</comment>
<feature type="binding site" evidence="17">
    <location>
        <begin position="423"/>
        <end position="427"/>
    </location>
    <ligand>
        <name>AMP</name>
        <dbReference type="ChEBI" id="CHEBI:456215"/>
    </ligand>
</feature>
<evidence type="ECO:0000256" key="19">
    <source>
        <dbReference type="PIRNR" id="PIRNR017184"/>
    </source>
</evidence>
<keyword evidence="10 17" id="KW-0520">NAD</keyword>
<dbReference type="HOGENOM" id="CLU_024853_4_1_7"/>
<keyword evidence="23" id="KW-1185">Reference proteome</keyword>
<dbReference type="OrthoDB" id="9806925at2"/>
<comment type="function">
    <text evidence="14 19">Bifunctional enzyme that catalyzes the epimerization of the S- and R-forms of NAD(P)HX and the dehydration of the S-form of NAD(P)HX at the expense of ADP, which is converted to AMP. This allows the repair of both epimers of NAD(P)HX, a damaged form of NAD(P)H that is a result of enzymatic or heat-dependent hydration.</text>
</comment>
<feature type="binding site" evidence="17">
    <location>
        <position position="263"/>
    </location>
    <ligand>
        <name>(6S)-NADPHX</name>
        <dbReference type="ChEBI" id="CHEBI:64076"/>
    </ligand>
</feature>
<dbReference type="SUPFAM" id="SSF64153">
    <property type="entry name" value="YjeF N-terminal domain-like"/>
    <property type="match status" value="1"/>
</dbReference>
<dbReference type="InterPro" id="IPR000631">
    <property type="entry name" value="CARKD"/>
</dbReference>
<comment type="similarity">
    <text evidence="17">Belongs to the NnrD/CARKD family.</text>
</comment>
<evidence type="ECO:0000256" key="12">
    <source>
        <dbReference type="ARBA" id="ARBA00023239"/>
    </source>
</evidence>
<comment type="cofactor">
    <cofactor evidence="18 19">
        <name>K(+)</name>
        <dbReference type="ChEBI" id="CHEBI:29103"/>
    </cofactor>
    <text evidence="18 19">Binds 1 potassium ion per subunit.</text>
</comment>
<dbReference type="PROSITE" id="PS51385">
    <property type="entry name" value="YJEF_N"/>
    <property type="match status" value="1"/>
</dbReference>
<comment type="similarity">
    <text evidence="3 19">In the N-terminal section; belongs to the NnrE/AIBP family.</text>
</comment>
<dbReference type="PANTHER" id="PTHR12592:SF0">
    <property type="entry name" value="ATP-DEPENDENT (S)-NAD(P)H-HYDRATE DEHYDRATASE"/>
    <property type="match status" value="1"/>
</dbReference>
<dbReference type="InterPro" id="IPR004443">
    <property type="entry name" value="YjeF_N_dom"/>
</dbReference>
<comment type="cofactor">
    <cofactor evidence="17">
        <name>Mg(2+)</name>
        <dbReference type="ChEBI" id="CHEBI:18420"/>
    </cofactor>
</comment>
<comment type="function">
    <text evidence="17">Catalyzes the dehydration of the S-form of NAD(P)HX at the expense of ADP, which is converted to AMP. Together with NAD(P)HX epimerase, which catalyzes the epimerization of the S- and R-forms, the enzyme allows the repair of both epimers of NAD(P)HX, a damaged form of NAD(P)H that is a result of enzymatic or heat-dependent hydration.</text>
</comment>
<reference evidence="22 23" key="1">
    <citation type="submission" date="2007-05" db="EMBL/GenBank/DDBJ databases">
        <title>Complete sequence of Geobacter uraniireducens Rf4.</title>
        <authorList>
            <consortium name="US DOE Joint Genome Institute"/>
            <person name="Copeland A."/>
            <person name="Lucas S."/>
            <person name="Lapidus A."/>
            <person name="Barry K."/>
            <person name="Detter J.C."/>
            <person name="Glavina del Rio T."/>
            <person name="Hammon N."/>
            <person name="Israni S."/>
            <person name="Dalin E."/>
            <person name="Tice H."/>
            <person name="Pitluck S."/>
            <person name="Chertkov O."/>
            <person name="Brettin T."/>
            <person name="Bruce D."/>
            <person name="Han C."/>
            <person name="Schmutz J."/>
            <person name="Larimer F."/>
            <person name="Land M."/>
            <person name="Hauser L."/>
            <person name="Kyrpides N."/>
            <person name="Mikhailova N."/>
            <person name="Shelobolina E."/>
            <person name="Aklujkar M."/>
            <person name="Lovley D."/>
            <person name="Richardson P."/>
        </authorList>
    </citation>
    <scope>NUCLEOTIDE SEQUENCE [LARGE SCALE GENOMIC DNA]</scope>
    <source>
        <strain evidence="22 23">Rf4</strain>
    </source>
</reference>
<dbReference type="InterPro" id="IPR017953">
    <property type="entry name" value="Carbohydrate_kinase_pred_CS"/>
</dbReference>
<accession>A5G3Y2</accession>
<feature type="binding site" evidence="18">
    <location>
        <position position="129"/>
    </location>
    <ligand>
        <name>K(+)</name>
        <dbReference type="ChEBI" id="CHEBI:29103"/>
    </ligand>
</feature>
<feature type="binding site" evidence="17">
    <location>
        <position position="452"/>
    </location>
    <ligand>
        <name>AMP</name>
        <dbReference type="ChEBI" id="CHEBI:456215"/>
    </ligand>
</feature>
<dbReference type="GO" id="GO:0110051">
    <property type="term" value="P:metabolite repair"/>
    <property type="evidence" value="ECO:0007669"/>
    <property type="project" value="TreeGrafter"/>
</dbReference>
<gene>
    <name evidence="18" type="primary">nnrE</name>
    <name evidence="17" type="synonym">nnrD</name>
    <name evidence="22" type="ordered locus">Gura_2321</name>
</gene>
<organism evidence="22 23">
    <name type="scientific">Geotalea uraniireducens (strain Rf4)</name>
    <name type="common">Geobacter uraniireducens</name>
    <dbReference type="NCBI Taxonomy" id="351605"/>
    <lineage>
        <taxon>Bacteria</taxon>
        <taxon>Pseudomonadati</taxon>
        <taxon>Thermodesulfobacteriota</taxon>
        <taxon>Desulfuromonadia</taxon>
        <taxon>Geobacterales</taxon>
        <taxon>Geobacteraceae</taxon>
        <taxon>Geotalea</taxon>
    </lineage>
</organism>
<dbReference type="GO" id="GO:0052855">
    <property type="term" value="F:ADP-dependent NAD(P)H-hydrate dehydratase activity"/>
    <property type="evidence" value="ECO:0007669"/>
    <property type="project" value="UniProtKB-UniRule"/>
</dbReference>
<evidence type="ECO:0000313" key="23">
    <source>
        <dbReference type="Proteomes" id="UP000006695"/>
    </source>
</evidence>
<evidence type="ECO:0000256" key="16">
    <source>
        <dbReference type="ARBA" id="ARBA00049209"/>
    </source>
</evidence>
<keyword evidence="7 17" id="KW-0067">ATP-binding</keyword>
<dbReference type="GO" id="GO:0046872">
    <property type="term" value="F:metal ion binding"/>
    <property type="evidence" value="ECO:0007669"/>
    <property type="project" value="UniProtKB-UniRule"/>
</dbReference>
<feature type="binding site" evidence="18">
    <location>
        <position position="165"/>
    </location>
    <ligand>
        <name>K(+)</name>
        <dbReference type="ChEBI" id="CHEBI:29103"/>
    </ligand>
</feature>
<comment type="catalytic activity">
    <reaction evidence="1 18 19">
        <text>(6R)-NADHX = (6S)-NADHX</text>
        <dbReference type="Rhea" id="RHEA:32215"/>
        <dbReference type="ChEBI" id="CHEBI:64074"/>
        <dbReference type="ChEBI" id="CHEBI:64075"/>
        <dbReference type="EC" id="5.1.99.6"/>
    </reaction>
</comment>
<keyword evidence="9 18" id="KW-0630">Potassium</keyword>
<protein>
    <recommendedName>
        <fullName evidence="19">Bifunctional NAD(P)H-hydrate repair enzyme</fullName>
    </recommendedName>
    <alternativeName>
        <fullName evidence="19">Nicotinamide nucleotide repair protein</fullName>
    </alternativeName>
    <domain>
        <recommendedName>
            <fullName evidence="19">ADP-dependent (S)-NAD(P)H-hydrate dehydratase</fullName>
            <ecNumber evidence="19">4.2.1.136</ecNumber>
        </recommendedName>
        <alternativeName>
            <fullName evidence="19">ADP-dependent NAD(P)HX dehydratase</fullName>
        </alternativeName>
    </domain>
    <domain>
        <recommendedName>
            <fullName evidence="19">NAD(P)H-hydrate epimerase</fullName>
            <ecNumber evidence="19">5.1.99.6</ecNumber>
        </recommendedName>
    </domain>
</protein>
<evidence type="ECO:0000256" key="4">
    <source>
        <dbReference type="ARBA" id="ARBA00009524"/>
    </source>
</evidence>
<feature type="domain" description="YjeF C-terminal" evidence="20">
    <location>
        <begin position="228"/>
        <end position="512"/>
    </location>
</feature>
<comment type="catalytic activity">
    <reaction evidence="16 17 19">
        <text>(6S)-NADPHX + ADP = AMP + phosphate + NADPH + H(+)</text>
        <dbReference type="Rhea" id="RHEA:32235"/>
        <dbReference type="ChEBI" id="CHEBI:15378"/>
        <dbReference type="ChEBI" id="CHEBI:43474"/>
        <dbReference type="ChEBI" id="CHEBI:57783"/>
        <dbReference type="ChEBI" id="CHEBI:64076"/>
        <dbReference type="ChEBI" id="CHEBI:456215"/>
        <dbReference type="ChEBI" id="CHEBI:456216"/>
        <dbReference type="EC" id="4.2.1.136"/>
    </reaction>
</comment>
<dbReference type="PROSITE" id="PS01050">
    <property type="entry name" value="YJEF_C_2"/>
    <property type="match status" value="1"/>
</dbReference>
<proteinExistence type="inferred from homology"/>
<dbReference type="EMBL" id="CP000698">
    <property type="protein sequence ID" value="ABQ26500.1"/>
    <property type="molecule type" value="Genomic_DNA"/>
</dbReference>
<dbReference type="EC" id="5.1.99.6" evidence="19"/>
<evidence type="ECO:0000259" key="20">
    <source>
        <dbReference type="PROSITE" id="PS51383"/>
    </source>
</evidence>
<dbReference type="EC" id="4.2.1.136" evidence="19"/>
<dbReference type="GO" id="GO:0052856">
    <property type="term" value="F:NAD(P)HX epimerase activity"/>
    <property type="evidence" value="ECO:0007669"/>
    <property type="project" value="UniProtKB-UniRule"/>
</dbReference>
<keyword evidence="5 18" id="KW-0479">Metal-binding</keyword>
<evidence type="ECO:0000256" key="10">
    <source>
        <dbReference type="ARBA" id="ARBA00023027"/>
    </source>
</evidence>
<comment type="catalytic activity">
    <reaction evidence="15 17 19">
        <text>(6S)-NADHX + ADP = AMP + phosphate + NADH + H(+)</text>
        <dbReference type="Rhea" id="RHEA:32223"/>
        <dbReference type="ChEBI" id="CHEBI:15378"/>
        <dbReference type="ChEBI" id="CHEBI:43474"/>
        <dbReference type="ChEBI" id="CHEBI:57945"/>
        <dbReference type="ChEBI" id="CHEBI:64074"/>
        <dbReference type="ChEBI" id="CHEBI:456215"/>
        <dbReference type="ChEBI" id="CHEBI:456216"/>
        <dbReference type="EC" id="4.2.1.136"/>
    </reaction>
</comment>
<feature type="binding site" evidence="17">
    <location>
        <position position="453"/>
    </location>
    <ligand>
        <name>(6S)-NADPHX</name>
        <dbReference type="ChEBI" id="CHEBI:64076"/>
    </ligand>
</feature>
<evidence type="ECO:0000313" key="22">
    <source>
        <dbReference type="EMBL" id="ABQ26500.1"/>
    </source>
</evidence>
<feature type="binding site" evidence="17">
    <location>
        <position position="334"/>
    </location>
    <ligand>
        <name>(6S)-NADPHX</name>
        <dbReference type="ChEBI" id="CHEBI:64076"/>
    </ligand>
</feature>
<evidence type="ECO:0000256" key="1">
    <source>
        <dbReference type="ARBA" id="ARBA00000013"/>
    </source>
</evidence>